<accession>A0AAD5IMH2</accession>
<dbReference type="GO" id="GO:0004497">
    <property type="term" value="F:monooxygenase activity"/>
    <property type="evidence" value="ECO:0007669"/>
    <property type="project" value="UniProtKB-KW"/>
</dbReference>
<reference evidence="14" key="1">
    <citation type="journal article" date="2022" name="Plant J.">
        <title>Strategies of tolerance reflected in two North American maple genomes.</title>
        <authorList>
            <person name="McEvoy S.L."/>
            <person name="Sezen U.U."/>
            <person name="Trouern-Trend A."/>
            <person name="McMahon S.M."/>
            <person name="Schaberg P.G."/>
            <person name="Yang J."/>
            <person name="Wegrzyn J.L."/>
            <person name="Swenson N.G."/>
        </authorList>
    </citation>
    <scope>NUCLEOTIDE SEQUENCE</scope>
    <source>
        <strain evidence="14">91603</strain>
    </source>
</reference>
<evidence type="ECO:0000256" key="4">
    <source>
        <dbReference type="ARBA" id="ARBA00022617"/>
    </source>
</evidence>
<evidence type="ECO:0000256" key="8">
    <source>
        <dbReference type="ARBA" id="ARBA00023002"/>
    </source>
</evidence>
<sequence length="580" mass="66017">MAELIVSANLLTHLYKKRFTVEEATKGTERDFFFYAVPCASSHGWVLFSTVIGEMKHLFLYRPFTNEVIRFPGLEMGFSNNASFYLNPTSSDCMADESFYCSLSNGKLGAFNIKQQEWKLLWNLQSELSPLVNNSYMFAFNGDLIWVVAIGATYHVLYGGKNFITWYGNRPQLVVTEPEQIKEILNNKDGSYPKTKLEGYSKKLLGDGLVTTEGEKWFKLRKLANHAFNGESLKGMIPSMIASAEMMLERWRQHDGKEIEVSQELKILTSEVISRTAFGSSYLEGQNIFDMLVKMAVLISRNGYKIRIPLIGTLAKTSDDVESEKLEQGIRDSFIKMIKKREEKVEMGKLDSYGNDFFGSLLQAYHDTDKTKKITIDDMIDECKTFYVGGHETTTSLLTWTILLLAIHADWQEKLRKEVLELFGKQNPKPDSIGRLKTMSMVVNETLRLYPPVVQITRRINREVRWGKLTLPVNMEAYIPTIAVHHNPDIWGEDAHLFKPQRFSQGVAKATNNNTAAFLPFGLGPRSCVGLNFAITEAKIALSMILQRYKFNLSPNYVHSPTQLLTICPQHGLQIMLHSM</sequence>
<dbReference type="PRINTS" id="PR00385">
    <property type="entry name" value="P450"/>
</dbReference>
<dbReference type="GO" id="GO:0016020">
    <property type="term" value="C:membrane"/>
    <property type="evidence" value="ECO:0007669"/>
    <property type="project" value="UniProtKB-SubCell"/>
</dbReference>
<keyword evidence="5" id="KW-0812">Transmembrane</keyword>
<evidence type="ECO:0000256" key="5">
    <source>
        <dbReference type="ARBA" id="ARBA00022692"/>
    </source>
</evidence>
<reference evidence="14" key="2">
    <citation type="submission" date="2023-02" db="EMBL/GenBank/DDBJ databases">
        <authorList>
            <person name="Swenson N.G."/>
            <person name="Wegrzyn J.L."/>
            <person name="Mcevoy S.L."/>
        </authorList>
    </citation>
    <scope>NUCLEOTIDE SEQUENCE</scope>
    <source>
        <strain evidence="14">91603</strain>
        <tissue evidence="14">Leaf</tissue>
    </source>
</reference>
<evidence type="ECO:0000256" key="9">
    <source>
        <dbReference type="ARBA" id="ARBA00023004"/>
    </source>
</evidence>
<dbReference type="InterPro" id="IPR018247">
    <property type="entry name" value="EF_Hand_1_Ca_BS"/>
</dbReference>
<evidence type="ECO:0000256" key="3">
    <source>
        <dbReference type="ARBA" id="ARBA00010617"/>
    </source>
</evidence>
<evidence type="ECO:0000256" key="13">
    <source>
        <dbReference type="RuleBase" id="RU000461"/>
    </source>
</evidence>
<dbReference type="EMBL" id="JAJSOW010000104">
    <property type="protein sequence ID" value="KAI9169959.1"/>
    <property type="molecule type" value="Genomic_DNA"/>
</dbReference>
<dbReference type="GO" id="GO:0020037">
    <property type="term" value="F:heme binding"/>
    <property type="evidence" value="ECO:0007669"/>
    <property type="project" value="InterPro"/>
</dbReference>
<dbReference type="SUPFAM" id="SSF48264">
    <property type="entry name" value="Cytochrome P450"/>
    <property type="match status" value="1"/>
</dbReference>
<keyword evidence="10 13" id="KW-0503">Monooxygenase</keyword>
<evidence type="ECO:0000256" key="11">
    <source>
        <dbReference type="ARBA" id="ARBA00023136"/>
    </source>
</evidence>
<dbReference type="Pfam" id="PF00067">
    <property type="entry name" value="p450"/>
    <property type="match status" value="1"/>
</dbReference>
<evidence type="ECO:0008006" key="16">
    <source>
        <dbReference type="Google" id="ProtNLM"/>
    </source>
</evidence>
<gene>
    <name evidence="14" type="ORF">LWI28_020104</name>
</gene>
<protein>
    <recommendedName>
        <fullName evidence="16">Cytochrome P450</fullName>
    </recommendedName>
</protein>
<dbReference type="PRINTS" id="PR00463">
    <property type="entry name" value="EP450I"/>
</dbReference>
<dbReference type="Gene3D" id="1.10.630.10">
    <property type="entry name" value="Cytochrome P450"/>
    <property type="match status" value="1"/>
</dbReference>
<dbReference type="InterPro" id="IPR002401">
    <property type="entry name" value="Cyt_P450_E_grp-I"/>
</dbReference>
<comment type="similarity">
    <text evidence="3 13">Belongs to the cytochrome P450 family.</text>
</comment>
<comment type="caution">
    <text evidence="14">The sequence shown here is derived from an EMBL/GenBank/DDBJ whole genome shotgun (WGS) entry which is preliminary data.</text>
</comment>
<evidence type="ECO:0000256" key="10">
    <source>
        <dbReference type="ARBA" id="ARBA00023033"/>
    </source>
</evidence>
<dbReference type="Proteomes" id="UP001064489">
    <property type="component" value="Chromosome 7"/>
</dbReference>
<dbReference type="PROSITE" id="PS00018">
    <property type="entry name" value="EF_HAND_1"/>
    <property type="match status" value="1"/>
</dbReference>
<dbReference type="GO" id="GO:0005506">
    <property type="term" value="F:iron ion binding"/>
    <property type="evidence" value="ECO:0007669"/>
    <property type="project" value="InterPro"/>
</dbReference>
<dbReference type="InterPro" id="IPR050665">
    <property type="entry name" value="Cytochrome_P450_Monooxygen"/>
</dbReference>
<evidence type="ECO:0000256" key="6">
    <source>
        <dbReference type="ARBA" id="ARBA00022723"/>
    </source>
</evidence>
<keyword evidence="6 12" id="KW-0479">Metal-binding</keyword>
<comment type="cofactor">
    <cofactor evidence="1 12">
        <name>heme</name>
        <dbReference type="ChEBI" id="CHEBI:30413"/>
    </cofactor>
</comment>
<dbReference type="InterPro" id="IPR017972">
    <property type="entry name" value="Cyt_P450_CS"/>
</dbReference>
<keyword evidence="11" id="KW-0472">Membrane</keyword>
<dbReference type="PROSITE" id="PS00086">
    <property type="entry name" value="CYTOCHROME_P450"/>
    <property type="match status" value="1"/>
</dbReference>
<evidence type="ECO:0000313" key="14">
    <source>
        <dbReference type="EMBL" id="KAI9169959.1"/>
    </source>
</evidence>
<evidence type="ECO:0000313" key="15">
    <source>
        <dbReference type="Proteomes" id="UP001064489"/>
    </source>
</evidence>
<dbReference type="InterPro" id="IPR001128">
    <property type="entry name" value="Cyt_P450"/>
</dbReference>
<keyword evidence="7" id="KW-1133">Transmembrane helix</keyword>
<keyword evidence="15" id="KW-1185">Reference proteome</keyword>
<evidence type="ECO:0000256" key="2">
    <source>
        <dbReference type="ARBA" id="ARBA00004167"/>
    </source>
</evidence>
<evidence type="ECO:0000256" key="7">
    <source>
        <dbReference type="ARBA" id="ARBA00022989"/>
    </source>
</evidence>
<proteinExistence type="inferred from homology"/>
<evidence type="ECO:0000256" key="12">
    <source>
        <dbReference type="PIRSR" id="PIRSR602401-1"/>
    </source>
</evidence>
<dbReference type="PANTHER" id="PTHR24282">
    <property type="entry name" value="CYTOCHROME P450 FAMILY MEMBER"/>
    <property type="match status" value="1"/>
</dbReference>
<dbReference type="GO" id="GO:0016705">
    <property type="term" value="F:oxidoreductase activity, acting on paired donors, with incorporation or reduction of molecular oxygen"/>
    <property type="evidence" value="ECO:0007669"/>
    <property type="project" value="InterPro"/>
</dbReference>
<dbReference type="InterPro" id="IPR036396">
    <property type="entry name" value="Cyt_P450_sf"/>
</dbReference>
<keyword evidence="8 13" id="KW-0560">Oxidoreductase</keyword>
<keyword evidence="9 12" id="KW-0408">Iron</keyword>
<name>A0AAD5IMH2_ACENE</name>
<evidence type="ECO:0000256" key="1">
    <source>
        <dbReference type="ARBA" id="ARBA00001971"/>
    </source>
</evidence>
<dbReference type="PANTHER" id="PTHR24282:SF236">
    <property type="entry name" value="CYTOCHROME P450"/>
    <property type="match status" value="1"/>
</dbReference>
<feature type="binding site" description="axial binding residue" evidence="12">
    <location>
        <position position="528"/>
    </location>
    <ligand>
        <name>heme</name>
        <dbReference type="ChEBI" id="CHEBI:30413"/>
    </ligand>
    <ligandPart>
        <name>Fe</name>
        <dbReference type="ChEBI" id="CHEBI:18248"/>
    </ligandPart>
</feature>
<dbReference type="AlphaFoldDB" id="A0AAD5IMH2"/>
<organism evidence="14 15">
    <name type="scientific">Acer negundo</name>
    <name type="common">Box elder</name>
    <dbReference type="NCBI Taxonomy" id="4023"/>
    <lineage>
        <taxon>Eukaryota</taxon>
        <taxon>Viridiplantae</taxon>
        <taxon>Streptophyta</taxon>
        <taxon>Embryophyta</taxon>
        <taxon>Tracheophyta</taxon>
        <taxon>Spermatophyta</taxon>
        <taxon>Magnoliopsida</taxon>
        <taxon>eudicotyledons</taxon>
        <taxon>Gunneridae</taxon>
        <taxon>Pentapetalae</taxon>
        <taxon>rosids</taxon>
        <taxon>malvids</taxon>
        <taxon>Sapindales</taxon>
        <taxon>Sapindaceae</taxon>
        <taxon>Hippocastanoideae</taxon>
        <taxon>Acereae</taxon>
        <taxon>Acer</taxon>
    </lineage>
</organism>
<keyword evidence="4 12" id="KW-0349">Heme</keyword>
<comment type="subcellular location">
    <subcellularLocation>
        <location evidence="2">Membrane</location>
        <topology evidence="2">Single-pass membrane protein</topology>
    </subcellularLocation>
</comment>